<dbReference type="Proteomes" id="UP000000644">
    <property type="component" value="Chromosome"/>
</dbReference>
<dbReference type="SUPFAM" id="SSF54001">
    <property type="entry name" value="Cysteine proteinases"/>
    <property type="match status" value="1"/>
</dbReference>
<dbReference type="AlphaFoldDB" id="A1VL50"/>
<dbReference type="InterPro" id="IPR013589">
    <property type="entry name" value="Bac_transglu_N"/>
</dbReference>
<keyword evidence="3" id="KW-1185">Reference proteome</keyword>
<accession>A1VL50</accession>
<evidence type="ECO:0000313" key="2">
    <source>
        <dbReference type="EMBL" id="ABM36378.1"/>
    </source>
</evidence>
<dbReference type="SMART" id="SM00460">
    <property type="entry name" value="TGc"/>
    <property type="match status" value="1"/>
</dbReference>
<dbReference type="KEGG" id="pna:Pnap_1061"/>
<organism evidence="2 3">
    <name type="scientific">Polaromonas naphthalenivorans (strain CJ2)</name>
    <dbReference type="NCBI Taxonomy" id="365044"/>
    <lineage>
        <taxon>Bacteria</taxon>
        <taxon>Pseudomonadati</taxon>
        <taxon>Pseudomonadota</taxon>
        <taxon>Betaproteobacteria</taxon>
        <taxon>Burkholderiales</taxon>
        <taxon>Comamonadaceae</taxon>
        <taxon>Polaromonas</taxon>
    </lineage>
</organism>
<dbReference type="InterPro" id="IPR002931">
    <property type="entry name" value="Transglutaminase-like"/>
</dbReference>
<feature type="domain" description="Transglutaminase-like" evidence="1">
    <location>
        <begin position="196"/>
        <end position="267"/>
    </location>
</feature>
<dbReference type="PANTHER" id="PTHR33490:SF1">
    <property type="entry name" value="SLL1233 PROTEIN"/>
    <property type="match status" value="1"/>
</dbReference>
<dbReference type="EMBL" id="CP000529">
    <property type="protein sequence ID" value="ABM36378.1"/>
    <property type="molecule type" value="Genomic_DNA"/>
</dbReference>
<dbReference type="Pfam" id="PF01841">
    <property type="entry name" value="Transglut_core"/>
    <property type="match status" value="1"/>
</dbReference>
<dbReference type="PANTHER" id="PTHR33490">
    <property type="entry name" value="BLR5614 PROTEIN-RELATED"/>
    <property type="match status" value="1"/>
</dbReference>
<gene>
    <name evidence="2" type="ordered locus">Pnap_1061</name>
</gene>
<evidence type="ECO:0000313" key="3">
    <source>
        <dbReference type="Proteomes" id="UP000000644"/>
    </source>
</evidence>
<dbReference type="Pfam" id="PF08379">
    <property type="entry name" value="Bact_transglu_N"/>
    <property type="match status" value="1"/>
</dbReference>
<protein>
    <submittedName>
        <fullName evidence="2">Transglutaminase, N-terminal domain protein</fullName>
    </submittedName>
</protein>
<dbReference type="OrthoDB" id="5438043at2"/>
<dbReference type="InterPro" id="IPR038765">
    <property type="entry name" value="Papain-like_cys_pep_sf"/>
</dbReference>
<sequence>MAYLHQKAHPLEAAHHQSPEVSAIFDITHTTHYRYASSVRLGEHLVQFRPRDSHDLRVLATDMRVNPEPVDIRMFQDAYSNSIALIQPQSPAAELQVVCSSSVEHTGTRAVNFPMSLRARRFPLAYDDEERLVLRHFMTPFYNDPTGMLQAWANQFIRPNGETGTRELLVEMTEFIRNTMRYQARFSRGVQTPYDTLRLKSGACRDFATLMIEAVRRLGYAARFVSGYLYTPWRDTAKQQNMGNGSTHAWVQVYLPDAGWIPFDPTNNLIGGTDLISVSVARHASQATPLSGSWHGYPGDFLGMDVNVQVRKRP</sequence>
<dbReference type="Gene3D" id="3.10.620.30">
    <property type="match status" value="1"/>
</dbReference>
<proteinExistence type="predicted"/>
<reference evidence="3" key="1">
    <citation type="journal article" date="2009" name="Environ. Microbiol.">
        <title>The genome of Polaromonas naphthalenivorans strain CJ2, isolated from coal tar-contaminated sediment, reveals physiological and metabolic versatility and evolution through extensive horizontal gene transfer.</title>
        <authorList>
            <person name="Yagi J.M."/>
            <person name="Sims D."/>
            <person name="Brettin T."/>
            <person name="Bruce D."/>
            <person name="Madsen E.L."/>
        </authorList>
    </citation>
    <scope>NUCLEOTIDE SEQUENCE [LARGE SCALE GENOMIC DNA]</scope>
    <source>
        <strain evidence="3">CJ2</strain>
    </source>
</reference>
<evidence type="ECO:0000259" key="1">
    <source>
        <dbReference type="SMART" id="SM00460"/>
    </source>
</evidence>
<dbReference type="eggNOG" id="COG1305">
    <property type="taxonomic scope" value="Bacteria"/>
</dbReference>
<dbReference type="HOGENOM" id="CLU_008973_2_0_4"/>
<dbReference type="STRING" id="365044.Pnap_1061"/>
<name>A1VL50_POLNA</name>